<proteinExistence type="predicted"/>
<gene>
    <name evidence="5" type="ORF">C8N24_2059</name>
</gene>
<dbReference type="Proteomes" id="UP000278962">
    <property type="component" value="Unassembled WGS sequence"/>
</dbReference>
<dbReference type="OrthoDB" id="4557285at2"/>
<comment type="function">
    <text evidence="4">Ferredoxins are iron-sulfur proteins that transfer electrons in a wide variety of metabolic reactions.</text>
</comment>
<reference evidence="5 6" key="1">
    <citation type="submission" date="2018-10" db="EMBL/GenBank/DDBJ databases">
        <title>Genomic Encyclopedia of Archaeal and Bacterial Type Strains, Phase II (KMG-II): from individual species to whole genera.</title>
        <authorList>
            <person name="Goeker M."/>
        </authorList>
    </citation>
    <scope>NUCLEOTIDE SEQUENCE [LARGE SCALE GENOMIC DNA]</scope>
    <source>
        <strain evidence="5 6">DSM 14954</strain>
    </source>
</reference>
<sequence>MTLIAQIDDAACLGHGDCVHVAPNVFILEGDVAEQHAPGTDEQLRQAARACPAGAIILLEAASGIEVDP</sequence>
<accession>A0A660LD62</accession>
<dbReference type="GO" id="GO:0005506">
    <property type="term" value="F:iron ion binding"/>
    <property type="evidence" value="ECO:0007669"/>
    <property type="project" value="UniProtKB-UniRule"/>
</dbReference>
<evidence type="ECO:0000256" key="1">
    <source>
        <dbReference type="ARBA" id="ARBA00022723"/>
    </source>
</evidence>
<dbReference type="RefSeq" id="WP_121249925.1">
    <property type="nucleotide sequence ID" value="NZ_RBIL01000001.1"/>
</dbReference>
<dbReference type="EMBL" id="RBIL01000001">
    <property type="protein sequence ID" value="RKQ92216.1"/>
    <property type="molecule type" value="Genomic_DNA"/>
</dbReference>
<name>A0A660LD62_9ACTN</name>
<keyword evidence="1 4" id="KW-0479">Metal-binding</keyword>
<evidence type="ECO:0000313" key="6">
    <source>
        <dbReference type="Proteomes" id="UP000278962"/>
    </source>
</evidence>
<evidence type="ECO:0000313" key="5">
    <source>
        <dbReference type="EMBL" id="RKQ92216.1"/>
    </source>
</evidence>
<keyword evidence="4" id="KW-0249">Electron transport</keyword>
<keyword evidence="2 4" id="KW-0408">Iron</keyword>
<organism evidence="5 6">
    <name type="scientific">Solirubrobacter pauli</name>
    <dbReference type="NCBI Taxonomy" id="166793"/>
    <lineage>
        <taxon>Bacteria</taxon>
        <taxon>Bacillati</taxon>
        <taxon>Actinomycetota</taxon>
        <taxon>Thermoleophilia</taxon>
        <taxon>Solirubrobacterales</taxon>
        <taxon>Solirubrobacteraceae</taxon>
        <taxon>Solirubrobacter</taxon>
    </lineage>
</organism>
<keyword evidence="3 4" id="KW-0411">Iron-sulfur</keyword>
<evidence type="ECO:0000256" key="4">
    <source>
        <dbReference type="RuleBase" id="RU368020"/>
    </source>
</evidence>
<evidence type="ECO:0000256" key="2">
    <source>
        <dbReference type="ARBA" id="ARBA00023004"/>
    </source>
</evidence>
<dbReference type="InterPro" id="IPR001080">
    <property type="entry name" value="3Fe4S_ferredoxin"/>
</dbReference>
<protein>
    <recommendedName>
        <fullName evidence="4">Ferredoxin</fullName>
    </recommendedName>
</protein>
<dbReference type="Pfam" id="PF13370">
    <property type="entry name" value="Fer4_13"/>
    <property type="match status" value="1"/>
</dbReference>
<dbReference type="SUPFAM" id="SSF54862">
    <property type="entry name" value="4Fe-4S ferredoxins"/>
    <property type="match status" value="1"/>
</dbReference>
<dbReference type="PRINTS" id="PR00352">
    <property type="entry name" value="3FE4SFRDOXIN"/>
</dbReference>
<comment type="caution">
    <text evidence="5">The sequence shown here is derived from an EMBL/GenBank/DDBJ whole genome shotgun (WGS) entry which is preliminary data.</text>
</comment>
<dbReference type="GO" id="GO:0009055">
    <property type="term" value="F:electron transfer activity"/>
    <property type="evidence" value="ECO:0007669"/>
    <property type="project" value="UniProtKB-UniRule"/>
</dbReference>
<keyword evidence="6" id="KW-1185">Reference proteome</keyword>
<keyword evidence="4" id="KW-0813">Transport</keyword>
<dbReference type="Gene3D" id="3.30.70.20">
    <property type="match status" value="1"/>
</dbReference>
<dbReference type="GO" id="GO:0051536">
    <property type="term" value="F:iron-sulfur cluster binding"/>
    <property type="evidence" value="ECO:0007669"/>
    <property type="project" value="UniProtKB-KW"/>
</dbReference>
<evidence type="ECO:0000256" key="3">
    <source>
        <dbReference type="ARBA" id="ARBA00023014"/>
    </source>
</evidence>
<dbReference type="AlphaFoldDB" id="A0A660LD62"/>